<name>A0A427YLY5_9TREE</name>
<feature type="transmembrane region" description="Helical" evidence="2">
    <location>
        <begin position="329"/>
        <end position="350"/>
    </location>
</feature>
<dbReference type="STRING" id="1890683.A0A427YLY5"/>
<dbReference type="OrthoDB" id="2140105at2759"/>
<evidence type="ECO:0000313" key="4">
    <source>
        <dbReference type="EMBL" id="RSH92122.1"/>
    </source>
</evidence>
<feature type="transmembrane region" description="Helical" evidence="2">
    <location>
        <begin position="450"/>
        <end position="475"/>
    </location>
</feature>
<evidence type="ECO:0000313" key="5">
    <source>
        <dbReference type="Proteomes" id="UP000279259"/>
    </source>
</evidence>
<dbReference type="GO" id="GO:0016020">
    <property type="term" value="C:membrane"/>
    <property type="evidence" value="ECO:0007669"/>
    <property type="project" value="TreeGrafter"/>
</dbReference>
<dbReference type="Proteomes" id="UP000279259">
    <property type="component" value="Unassembled WGS sequence"/>
</dbReference>
<feature type="transmembrane region" description="Helical" evidence="2">
    <location>
        <begin position="397"/>
        <end position="415"/>
    </location>
</feature>
<feature type="region of interest" description="Disordered" evidence="1">
    <location>
        <begin position="1"/>
        <end position="69"/>
    </location>
</feature>
<dbReference type="InterPro" id="IPR022703">
    <property type="entry name" value="DUF3533"/>
</dbReference>
<dbReference type="InterPro" id="IPR053001">
    <property type="entry name" value="MNNG_permease-like"/>
</dbReference>
<keyword evidence="5" id="KW-1185">Reference proteome</keyword>
<evidence type="ECO:0000256" key="2">
    <source>
        <dbReference type="SAM" id="Phobius"/>
    </source>
</evidence>
<protein>
    <recommendedName>
        <fullName evidence="3">DUF3533 domain-containing protein</fullName>
    </recommendedName>
</protein>
<sequence length="496" mass="54284">MSSRSPSNTSTHHSTTAFNQDTTTHPDKSDERDKMASAGEGSQPDAAPAPAGPQGAGAGAAGPGGPPGGKPQLKKFSYGFWSPELAMLRSIIFKILGGGTVITILVMWICLPFYWGSLWKSNRYTNKLTVRVINRDSGSIGSFVSSALLNQTNLKYFYTSVTEFPTDAEVEHDIVEEGAWAAIVVQPGVTANLLTARQTGNSSWNGTSAVHVYYNQGRQETAVNSYLVPYIQAELGAIVGQASAQSIGQYISSNSGNTTAMNLLAQAPTTVTNSVYFTMVNLRPYTQPVAQAITLVGLIYMLIFSFIITMNNNAAREIIGPYLRTKDLIIMRLAIPMILYLPISFLFAMISLPFKVDFGAHYTYAGGFFLWAFTLYLGMSAVGLATEFAITILGPKFMGFFLIPLIIANVSVASLPHELQPWIYRYGVAMPFYNVGRVVRTIIFNTKNTIALNIGILLAWTVFSLITITFATWLFRRFAINAHRKEMGENEIDEKA</sequence>
<feature type="domain" description="DUF3533" evidence="3">
    <location>
        <begin position="101"/>
        <end position="465"/>
    </location>
</feature>
<keyword evidence="2" id="KW-1133">Transmembrane helix</keyword>
<dbReference type="Pfam" id="PF12051">
    <property type="entry name" value="DUF3533"/>
    <property type="match status" value="1"/>
</dbReference>
<organism evidence="4 5">
    <name type="scientific">Saitozyma podzolica</name>
    <dbReference type="NCBI Taxonomy" id="1890683"/>
    <lineage>
        <taxon>Eukaryota</taxon>
        <taxon>Fungi</taxon>
        <taxon>Dikarya</taxon>
        <taxon>Basidiomycota</taxon>
        <taxon>Agaricomycotina</taxon>
        <taxon>Tremellomycetes</taxon>
        <taxon>Tremellales</taxon>
        <taxon>Trimorphomycetaceae</taxon>
        <taxon>Saitozyma</taxon>
    </lineage>
</organism>
<accession>A0A427YLY5</accession>
<evidence type="ECO:0000256" key="1">
    <source>
        <dbReference type="SAM" id="MobiDB-lite"/>
    </source>
</evidence>
<reference evidence="4 5" key="1">
    <citation type="submission" date="2018-11" db="EMBL/GenBank/DDBJ databases">
        <title>Genome sequence of Saitozyma podzolica DSM 27192.</title>
        <authorList>
            <person name="Aliyu H."/>
            <person name="Gorte O."/>
            <person name="Ochsenreither K."/>
        </authorList>
    </citation>
    <scope>NUCLEOTIDE SEQUENCE [LARGE SCALE GENOMIC DNA]</scope>
    <source>
        <strain evidence="4 5">DSM 27192</strain>
    </source>
</reference>
<proteinExistence type="predicted"/>
<evidence type="ECO:0000259" key="3">
    <source>
        <dbReference type="Pfam" id="PF12051"/>
    </source>
</evidence>
<feature type="transmembrane region" description="Helical" evidence="2">
    <location>
        <begin position="289"/>
        <end position="308"/>
    </location>
</feature>
<dbReference type="PANTHER" id="PTHR34814:SF1">
    <property type="entry name" value="NITROSOGUANIDINE RESISTANCE PROTEIN SNG1"/>
    <property type="match status" value="1"/>
</dbReference>
<feature type="compositionally biased region" description="Gly residues" evidence="1">
    <location>
        <begin position="54"/>
        <end position="63"/>
    </location>
</feature>
<keyword evidence="2" id="KW-0472">Membrane</keyword>
<feature type="compositionally biased region" description="Low complexity" evidence="1">
    <location>
        <begin position="1"/>
        <end position="16"/>
    </location>
</feature>
<feature type="transmembrane region" description="Helical" evidence="2">
    <location>
        <begin position="362"/>
        <end position="385"/>
    </location>
</feature>
<comment type="caution">
    <text evidence="4">The sequence shown here is derived from an EMBL/GenBank/DDBJ whole genome shotgun (WGS) entry which is preliminary data.</text>
</comment>
<feature type="transmembrane region" description="Helical" evidence="2">
    <location>
        <begin position="91"/>
        <end position="115"/>
    </location>
</feature>
<feature type="compositionally biased region" description="Basic and acidic residues" evidence="1">
    <location>
        <begin position="24"/>
        <end position="35"/>
    </location>
</feature>
<gene>
    <name evidence="4" type="ORF">EHS25_008535</name>
</gene>
<dbReference type="PANTHER" id="PTHR34814">
    <property type="entry name" value="NITROSOGUANIDINE RESISTANCE PROTEIN SNG1"/>
    <property type="match status" value="1"/>
</dbReference>
<dbReference type="EMBL" id="RSCD01000006">
    <property type="protein sequence ID" value="RSH92122.1"/>
    <property type="molecule type" value="Genomic_DNA"/>
</dbReference>
<keyword evidence="2" id="KW-0812">Transmembrane</keyword>
<dbReference type="AlphaFoldDB" id="A0A427YLY5"/>